<dbReference type="EMBL" id="JAHFXS010007981">
    <property type="protein sequence ID" value="KAG9922923.1"/>
    <property type="molecule type" value="Genomic_DNA"/>
</dbReference>
<dbReference type="InterPro" id="IPR052811">
    <property type="entry name" value="Glucose_resp_signaling"/>
</dbReference>
<evidence type="ECO:0000313" key="3">
    <source>
        <dbReference type="Proteomes" id="UP000729357"/>
    </source>
</evidence>
<dbReference type="Proteomes" id="UP000729357">
    <property type="component" value="Unassembled WGS sequence"/>
</dbReference>
<accession>A0A9P8JGT9</accession>
<comment type="caution">
    <text evidence="2">The sequence shown here is derived from an EMBL/GenBank/DDBJ whole genome shotgun (WGS) entry which is preliminary data.</text>
</comment>
<organism evidence="2 3">
    <name type="scientific">Aureobasidium melanogenum</name>
    <name type="common">Aureobasidium pullulans var. melanogenum</name>
    <dbReference type="NCBI Taxonomy" id="46634"/>
    <lineage>
        <taxon>Eukaryota</taxon>
        <taxon>Fungi</taxon>
        <taxon>Dikarya</taxon>
        <taxon>Ascomycota</taxon>
        <taxon>Pezizomycotina</taxon>
        <taxon>Dothideomycetes</taxon>
        <taxon>Dothideomycetidae</taxon>
        <taxon>Dothideales</taxon>
        <taxon>Saccotheciaceae</taxon>
        <taxon>Aureobasidium</taxon>
    </lineage>
</organism>
<gene>
    <name evidence="2" type="ORF">KCU98_g21885</name>
</gene>
<reference evidence="2" key="1">
    <citation type="journal article" date="2021" name="J Fungi (Basel)">
        <title>Virulence traits and population genomics of the black yeast Aureobasidium melanogenum.</title>
        <authorList>
            <person name="Cernosa A."/>
            <person name="Sun X."/>
            <person name="Gostincar C."/>
            <person name="Fang C."/>
            <person name="Gunde-Cimerman N."/>
            <person name="Song Z."/>
        </authorList>
    </citation>
    <scope>NUCLEOTIDE SEQUENCE</scope>
    <source>
        <strain evidence="2">EXF-9298</strain>
    </source>
</reference>
<reference evidence="2" key="2">
    <citation type="submission" date="2021-08" db="EMBL/GenBank/DDBJ databases">
        <authorList>
            <person name="Gostincar C."/>
            <person name="Sun X."/>
            <person name="Song Z."/>
            <person name="Gunde-Cimerman N."/>
        </authorList>
    </citation>
    <scope>NUCLEOTIDE SEQUENCE</scope>
    <source>
        <strain evidence="2">EXF-9298</strain>
    </source>
</reference>
<dbReference type="AlphaFoldDB" id="A0A9P8JGT9"/>
<evidence type="ECO:0000313" key="2">
    <source>
        <dbReference type="EMBL" id="KAG9922923.1"/>
    </source>
</evidence>
<protein>
    <submittedName>
        <fullName evidence="2">Uncharacterized protein</fullName>
    </submittedName>
</protein>
<dbReference type="PANTHER" id="PTHR47263">
    <property type="entry name" value="ADENYLATE CYCLASE ACTIVATION PROTEIN GIT1"/>
    <property type="match status" value="1"/>
</dbReference>
<feature type="non-terminal residue" evidence="2">
    <location>
        <position position="340"/>
    </location>
</feature>
<name>A0A9P8JGT9_AURME</name>
<dbReference type="PANTHER" id="PTHR47263:SF1">
    <property type="entry name" value="C2 DOMAIN PROTEIN (AFU_ORTHOLOGUE AFUA_7G02350)"/>
    <property type="match status" value="1"/>
</dbReference>
<keyword evidence="3" id="KW-1185">Reference proteome</keyword>
<sequence>MHLSLNSSRTLSSQDFQLEDAYEAWKKSEIQDLSQLMLAIIQSNPELAKSTTGPAAMKSSPLAPNDDVDTSVPIDQSFDLGSLNLNNSPRESVSDDTAFTYIPPEPRAYYRAVLRKALDNDLFQDDEAEGVDGPEIQLLSKQSTDVLNELALRWRIPQPSRMTLFLDVVREKFDRQEITLDMLDAAFMYVKTPTAEVKKANRMSQMTPSVVFDASRWTVSDYSLQQQCLSSIHDALLRELFELLQHCYEPKPPSIGSVMYILETHVYDDPLFAKTPEDLDEFTVALHDALKQKAREAYNGMLSKHVPEDAESWEFYHVIQLGKAVVTLADKIQKRYRKNP</sequence>
<evidence type="ECO:0000256" key="1">
    <source>
        <dbReference type="SAM" id="MobiDB-lite"/>
    </source>
</evidence>
<proteinExistence type="predicted"/>
<feature type="region of interest" description="Disordered" evidence="1">
    <location>
        <begin position="49"/>
        <end position="73"/>
    </location>
</feature>